<dbReference type="AlphaFoldDB" id="B3RIF7"/>
<keyword evidence="7" id="KW-0496">Mitochondrion</keyword>
<evidence type="ECO:0000256" key="9">
    <source>
        <dbReference type="SAM" id="MobiDB-lite"/>
    </source>
</evidence>
<dbReference type="InParanoid" id="B3RIF7"/>
<sequence length="116" mass="13190">MAFTEEEEVTLTEEVEDEEPTEEPEEEGGDVEEEEGGNAEEEEEEEEEEGPIDPKPILFEECGESPKCAPLKSVYETCNDRVNSRSNTEETCTQELFDFMHCADKCVAKTLFSRLK</sequence>
<dbReference type="GO" id="GO:0005743">
    <property type="term" value="C:mitochondrial inner membrane"/>
    <property type="evidence" value="ECO:0007669"/>
    <property type="project" value="UniProtKB-SubCell"/>
</dbReference>
<dbReference type="RefSeq" id="XP_002108428.1">
    <property type="nucleotide sequence ID" value="XM_002108392.1"/>
</dbReference>
<dbReference type="GeneID" id="6748828"/>
<evidence type="ECO:0000256" key="8">
    <source>
        <dbReference type="ARBA" id="ARBA00023136"/>
    </source>
</evidence>
<accession>B3RIF7</accession>
<name>B3RIF7_TRIAD</name>
<evidence type="ECO:0000313" key="12">
    <source>
        <dbReference type="Proteomes" id="UP000009022"/>
    </source>
</evidence>
<dbReference type="SUPFAM" id="SSF81531">
    <property type="entry name" value="Non-heme 11 kDa protein of cytochrome bc1 complex (Ubiquinol-cytochrome c reductase)"/>
    <property type="match status" value="1"/>
</dbReference>
<evidence type="ECO:0000256" key="5">
    <source>
        <dbReference type="ARBA" id="ARBA00022792"/>
    </source>
</evidence>
<organism evidence="11 12">
    <name type="scientific">Trichoplax adhaerens</name>
    <name type="common">Trichoplax reptans</name>
    <dbReference type="NCBI Taxonomy" id="10228"/>
    <lineage>
        <taxon>Eukaryota</taxon>
        <taxon>Metazoa</taxon>
        <taxon>Placozoa</taxon>
        <taxon>Uniplacotomia</taxon>
        <taxon>Trichoplacea</taxon>
        <taxon>Trichoplacidae</taxon>
        <taxon>Trichoplax</taxon>
    </lineage>
</organism>
<dbReference type="OrthoDB" id="405848at2759"/>
<dbReference type="InterPro" id="IPR036811">
    <property type="entry name" value="Ubol_cytC_Rdtase_hinge_dom_sf"/>
</dbReference>
<dbReference type="Gene3D" id="1.10.287.20">
    <property type="entry name" value="Ubiquinol-cytochrome C reductase hinge domain"/>
    <property type="match status" value="1"/>
</dbReference>
<dbReference type="eggNOG" id="KOG4763">
    <property type="taxonomic scope" value="Eukaryota"/>
</dbReference>
<dbReference type="FunFam" id="1.10.287.20:FF:000005">
    <property type="entry name" value="Cytochrome b-c1 complex subunit 6"/>
    <property type="match status" value="1"/>
</dbReference>
<comment type="subcellular location">
    <subcellularLocation>
        <location evidence="1">Mitochondrion inner membrane</location>
        <topology evidence="1">Peripheral membrane protein</topology>
        <orientation evidence="1">Intermembrane side</orientation>
    </subcellularLocation>
</comment>
<dbReference type="FunCoup" id="B3RIF7">
    <property type="interactions" value="100"/>
</dbReference>
<dbReference type="GO" id="GO:0006122">
    <property type="term" value="P:mitochondrial electron transport, ubiquinol to cytochrome c"/>
    <property type="evidence" value="ECO:0000318"/>
    <property type="project" value="GO_Central"/>
</dbReference>
<dbReference type="InterPro" id="IPR023184">
    <property type="entry name" value="Ubol_cytC_Rdtase_hinge_dom"/>
</dbReference>
<evidence type="ECO:0000256" key="7">
    <source>
        <dbReference type="ARBA" id="ARBA00023128"/>
    </source>
</evidence>
<dbReference type="InterPro" id="IPR003422">
    <property type="entry name" value="Cyt_b-c1_6"/>
</dbReference>
<dbReference type="PANTHER" id="PTHR15336">
    <property type="entry name" value="UBIQUINOL-CYTOCHROME C REDUCTASE COMPLEX 7.8 KDA PROTEIN"/>
    <property type="match status" value="1"/>
</dbReference>
<proteinExistence type="inferred from homology"/>
<dbReference type="GO" id="GO:0045275">
    <property type="term" value="C:respiratory chain complex III"/>
    <property type="evidence" value="ECO:0000318"/>
    <property type="project" value="GO_Central"/>
</dbReference>
<evidence type="ECO:0000256" key="4">
    <source>
        <dbReference type="ARBA" id="ARBA00022660"/>
    </source>
</evidence>
<keyword evidence="5" id="KW-0999">Mitochondrion inner membrane</keyword>
<keyword evidence="8" id="KW-0472">Membrane</keyword>
<dbReference type="Proteomes" id="UP000009022">
    <property type="component" value="Unassembled WGS sequence"/>
</dbReference>
<evidence type="ECO:0000313" key="11">
    <source>
        <dbReference type="EMBL" id="EDV29226.1"/>
    </source>
</evidence>
<dbReference type="EMBL" id="DS985241">
    <property type="protein sequence ID" value="EDV29226.1"/>
    <property type="molecule type" value="Genomic_DNA"/>
</dbReference>
<feature type="compositionally biased region" description="Acidic residues" evidence="9">
    <location>
        <begin position="1"/>
        <end position="51"/>
    </location>
</feature>
<keyword evidence="3" id="KW-0813">Transport</keyword>
<evidence type="ECO:0000256" key="1">
    <source>
        <dbReference type="ARBA" id="ARBA00004137"/>
    </source>
</evidence>
<feature type="domain" description="Ubiquinol-cytochrome C reductase hinge" evidence="10">
    <location>
        <begin position="53"/>
        <end position="116"/>
    </location>
</feature>
<dbReference type="HOGENOM" id="CLU_115913_0_0_1"/>
<keyword evidence="6" id="KW-0249">Electron transport</keyword>
<evidence type="ECO:0000259" key="10">
    <source>
        <dbReference type="Pfam" id="PF02320"/>
    </source>
</evidence>
<dbReference type="CTD" id="6748828"/>
<dbReference type="STRING" id="10228.B3RIF7"/>
<keyword evidence="4" id="KW-0679">Respiratory chain</keyword>
<evidence type="ECO:0000256" key="3">
    <source>
        <dbReference type="ARBA" id="ARBA00022448"/>
    </source>
</evidence>
<gene>
    <name evidence="11" type="ORF">TRIADDRAFT_63457</name>
</gene>
<dbReference type="PhylomeDB" id="B3RIF7"/>
<protein>
    <recommendedName>
        <fullName evidence="10">Ubiquinol-cytochrome C reductase hinge domain-containing protein</fullName>
    </recommendedName>
</protein>
<comment type="similarity">
    <text evidence="2">Belongs to the UQCRH/QCR6 family.</text>
</comment>
<keyword evidence="12" id="KW-1185">Reference proteome</keyword>
<feature type="region of interest" description="Disordered" evidence="9">
    <location>
        <begin position="1"/>
        <end position="58"/>
    </location>
</feature>
<dbReference type="PANTHER" id="PTHR15336:SF0">
    <property type="entry name" value="CYTOCHROME B-C1 COMPLEX SUBUNIT 6, MITOCHONDRIAL"/>
    <property type="match status" value="1"/>
</dbReference>
<dbReference type="Pfam" id="PF02320">
    <property type="entry name" value="UCR_hinge"/>
    <property type="match status" value="1"/>
</dbReference>
<dbReference type="OMA" id="ETKECAK"/>
<evidence type="ECO:0000256" key="6">
    <source>
        <dbReference type="ARBA" id="ARBA00022982"/>
    </source>
</evidence>
<evidence type="ECO:0000256" key="2">
    <source>
        <dbReference type="ARBA" id="ARBA00006498"/>
    </source>
</evidence>
<reference evidence="11 12" key="1">
    <citation type="journal article" date="2008" name="Nature">
        <title>The Trichoplax genome and the nature of placozoans.</title>
        <authorList>
            <person name="Srivastava M."/>
            <person name="Begovic E."/>
            <person name="Chapman J."/>
            <person name="Putnam N.H."/>
            <person name="Hellsten U."/>
            <person name="Kawashima T."/>
            <person name="Kuo A."/>
            <person name="Mitros T."/>
            <person name="Salamov A."/>
            <person name="Carpenter M.L."/>
            <person name="Signorovitch A.Y."/>
            <person name="Moreno M.A."/>
            <person name="Kamm K."/>
            <person name="Grimwood J."/>
            <person name="Schmutz J."/>
            <person name="Shapiro H."/>
            <person name="Grigoriev I.V."/>
            <person name="Buss L.W."/>
            <person name="Schierwater B."/>
            <person name="Dellaporta S.L."/>
            <person name="Rokhsar D.S."/>
        </authorList>
    </citation>
    <scope>NUCLEOTIDE SEQUENCE [LARGE SCALE GENOMIC DNA]</scope>
    <source>
        <strain evidence="11 12">Grell-BS-1999</strain>
    </source>
</reference>
<dbReference type="KEGG" id="tad:TRIADDRAFT_63457"/>